<evidence type="ECO:0000256" key="1">
    <source>
        <dbReference type="ARBA" id="ARBA00001970"/>
    </source>
</evidence>
<dbReference type="AlphaFoldDB" id="A0A0R3SLM6"/>
<evidence type="ECO:0000256" key="9">
    <source>
        <dbReference type="ARBA" id="ARBA00023136"/>
    </source>
</evidence>
<evidence type="ECO:0000256" key="5">
    <source>
        <dbReference type="ARBA" id="ARBA00022989"/>
    </source>
</evidence>
<feature type="transmembrane region" description="Helical" evidence="12">
    <location>
        <begin position="144"/>
        <end position="161"/>
    </location>
</feature>
<keyword evidence="8" id="KW-0350">Heme biosynthesis</keyword>
<comment type="pathway">
    <text evidence="10">Porphyrin-containing compound metabolism; heme A biosynthesis; heme A from heme O: step 1/1.</text>
</comment>
<evidence type="ECO:0000256" key="8">
    <source>
        <dbReference type="ARBA" id="ARBA00023133"/>
    </source>
</evidence>
<evidence type="ECO:0000256" key="3">
    <source>
        <dbReference type="ARBA" id="ARBA00022692"/>
    </source>
</evidence>
<organism evidence="15">
    <name type="scientific">Hymenolepis diminuta</name>
    <name type="common">Rat tapeworm</name>
    <dbReference type="NCBI Taxonomy" id="6216"/>
    <lineage>
        <taxon>Eukaryota</taxon>
        <taxon>Metazoa</taxon>
        <taxon>Spiralia</taxon>
        <taxon>Lophotrochozoa</taxon>
        <taxon>Platyhelminthes</taxon>
        <taxon>Cestoda</taxon>
        <taxon>Eucestoda</taxon>
        <taxon>Cyclophyllidea</taxon>
        <taxon>Hymenolepididae</taxon>
        <taxon>Hymenolepis</taxon>
    </lineage>
</organism>
<keyword evidence="7" id="KW-0408">Iron</keyword>
<evidence type="ECO:0000256" key="2">
    <source>
        <dbReference type="ARBA" id="ARBA00004141"/>
    </source>
</evidence>
<evidence type="ECO:0000256" key="11">
    <source>
        <dbReference type="ARBA" id="ARBA00048044"/>
    </source>
</evidence>
<dbReference type="Proteomes" id="UP000274504">
    <property type="component" value="Unassembled WGS sequence"/>
</dbReference>
<dbReference type="GO" id="GO:0005743">
    <property type="term" value="C:mitochondrial inner membrane"/>
    <property type="evidence" value="ECO:0007669"/>
    <property type="project" value="TreeGrafter"/>
</dbReference>
<reference evidence="13 14" key="2">
    <citation type="submission" date="2018-11" db="EMBL/GenBank/DDBJ databases">
        <authorList>
            <consortium name="Pathogen Informatics"/>
        </authorList>
    </citation>
    <scope>NUCLEOTIDE SEQUENCE [LARGE SCALE GENOMIC DNA]</scope>
</reference>
<dbReference type="EMBL" id="UYSG01003533">
    <property type="protein sequence ID" value="VDL58157.1"/>
    <property type="molecule type" value="Genomic_DNA"/>
</dbReference>
<keyword evidence="5 12" id="KW-1133">Transmembrane helix</keyword>
<dbReference type="GO" id="GO:0046872">
    <property type="term" value="F:metal ion binding"/>
    <property type="evidence" value="ECO:0007669"/>
    <property type="project" value="UniProtKB-KW"/>
</dbReference>
<keyword evidence="9 12" id="KW-0472">Membrane</keyword>
<dbReference type="PANTHER" id="PTHR23289:SF2">
    <property type="entry name" value="CYTOCHROME C OXIDASE ASSEMBLY PROTEIN COX15 HOMOLOG"/>
    <property type="match status" value="1"/>
</dbReference>
<proteinExistence type="predicted"/>
<protein>
    <submittedName>
        <fullName evidence="15">Cytochrome c oxidase assembly protein COX15 homolog</fullName>
    </submittedName>
</protein>
<evidence type="ECO:0000256" key="4">
    <source>
        <dbReference type="ARBA" id="ARBA00022723"/>
    </source>
</evidence>
<dbReference type="GO" id="GO:0120547">
    <property type="term" value="F:heme A synthase activity"/>
    <property type="evidence" value="ECO:0007669"/>
    <property type="project" value="UniProtKB-EC"/>
</dbReference>
<keyword evidence="6" id="KW-0560">Oxidoreductase</keyword>
<evidence type="ECO:0000313" key="14">
    <source>
        <dbReference type="Proteomes" id="UP000274504"/>
    </source>
</evidence>
<name>A0A0R3SLM6_HYMDI</name>
<dbReference type="Pfam" id="PF02628">
    <property type="entry name" value="COX15-CtaA"/>
    <property type="match status" value="1"/>
</dbReference>
<dbReference type="InterPro" id="IPR023754">
    <property type="entry name" value="HemeA_Synthase_type2"/>
</dbReference>
<evidence type="ECO:0000313" key="13">
    <source>
        <dbReference type="EMBL" id="VDL58157.1"/>
    </source>
</evidence>
<comment type="subcellular location">
    <subcellularLocation>
        <location evidence="2">Membrane</location>
        <topology evidence="2">Multi-pass membrane protein</topology>
    </subcellularLocation>
</comment>
<dbReference type="OrthoDB" id="1726137at2759"/>
<dbReference type="STRING" id="6216.A0A0R3SLM6"/>
<evidence type="ECO:0000313" key="15">
    <source>
        <dbReference type="WBParaSite" id="HDID_0000584101-mRNA-1"/>
    </source>
</evidence>
<comment type="cofactor">
    <cofactor evidence="1">
        <name>heme b</name>
        <dbReference type="ChEBI" id="CHEBI:60344"/>
    </cofactor>
</comment>
<gene>
    <name evidence="13" type="ORF">HDID_LOCUS5839</name>
</gene>
<comment type="catalytic activity">
    <reaction evidence="11">
        <text>Fe(II)-heme o + 2 A + H2O = Fe(II)-heme a + 2 AH2</text>
        <dbReference type="Rhea" id="RHEA:63388"/>
        <dbReference type="ChEBI" id="CHEBI:13193"/>
        <dbReference type="ChEBI" id="CHEBI:15377"/>
        <dbReference type="ChEBI" id="CHEBI:17499"/>
        <dbReference type="ChEBI" id="CHEBI:60530"/>
        <dbReference type="ChEBI" id="CHEBI:61715"/>
        <dbReference type="EC" id="1.17.99.9"/>
    </reaction>
    <physiologicalReaction direction="left-to-right" evidence="11">
        <dbReference type="Rhea" id="RHEA:63389"/>
    </physiologicalReaction>
</comment>
<dbReference type="WBParaSite" id="HDID_0000584101-mRNA-1">
    <property type="protein sequence ID" value="HDID_0000584101-mRNA-1"/>
    <property type="gene ID" value="HDID_0000584101"/>
</dbReference>
<dbReference type="PANTHER" id="PTHR23289">
    <property type="entry name" value="CYTOCHROME C OXIDASE ASSEMBLY PROTEIN COX15"/>
    <property type="match status" value="1"/>
</dbReference>
<feature type="transmembrane region" description="Helical" evidence="12">
    <location>
        <begin position="173"/>
        <end position="191"/>
    </location>
</feature>
<keyword evidence="3 12" id="KW-0812">Transmembrane</keyword>
<evidence type="ECO:0000256" key="10">
    <source>
        <dbReference type="ARBA" id="ARBA00044501"/>
    </source>
</evidence>
<dbReference type="InterPro" id="IPR003780">
    <property type="entry name" value="COX15/CtaA_fam"/>
</dbReference>
<evidence type="ECO:0000256" key="7">
    <source>
        <dbReference type="ARBA" id="ARBA00023004"/>
    </source>
</evidence>
<feature type="transmembrane region" description="Helical" evidence="12">
    <location>
        <begin position="56"/>
        <end position="76"/>
    </location>
</feature>
<reference evidence="15" key="1">
    <citation type="submission" date="2017-02" db="UniProtKB">
        <authorList>
            <consortium name="WormBaseParasite"/>
        </authorList>
    </citation>
    <scope>IDENTIFICATION</scope>
</reference>
<keyword evidence="4" id="KW-0479">Metal-binding</keyword>
<accession>A0A0R3SLM6</accession>
<evidence type="ECO:0000256" key="6">
    <source>
        <dbReference type="ARBA" id="ARBA00023002"/>
    </source>
</evidence>
<dbReference type="GO" id="GO:0006784">
    <property type="term" value="P:heme A biosynthetic process"/>
    <property type="evidence" value="ECO:0007669"/>
    <property type="project" value="InterPro"/>
</dbReference>
<dbReference type="GO" id="GO:0016653">
    <property type="term" value="F:oxidoreductase activity, acting on NAD(P)H, heme protein as acceptor"/>
    <property type="evidence" value="ECO:0007669"/>
    <property type="project" value="TreeGrafter"/>
</dbReference>
<evidence type="ECO:0000256" key="12">
    <source>
        <dbReference type="SAM" id="Phobius"/>
    </source>
</evidence>
<sequence>MLTFLLRNSCKNVRAVTLTTKLKLTKSLLFRMPKRHQVTYVDPITRGIPDGVQRKVGYWLMGMAGLTFGAIVIGGVTRLTESGLSMVDWHPFKEVPPRTEEQWLEEFEKYKQFPEYEHVVREHGEMTLSRFKFIWHMEWGHRQWGRLIGVAYAIPAALFWYKGYFNKGMKIRVACYGALIGFQGLLGWYMVRSGLKAPPRPAGLDPNEEFVGVPRVSHYRLAAHLSTAAILYSLFLWSGFSHLLKHPNIVRFPQVRNLKILGHSTKALMFTALIFGEIFYLFNCIGSTFMISIVEIVTHQSWFAKKLLIEN</sequence>
<feature type="transmembrane region" description="Helical" evidence="12">
    <location>
        <begin position="221"/>
        <end position="244"/>
    </location>
</feature>